<evidence type="ECO:0000259" key="1">
    <source>
        <dbReference type="PROSITE" id="PS50531"/>
    </source>
</evidence>
<dbReference type="Proteomes" id="UP000192929">
    <property type="component" value="Unassembled WGS sequence"/>
</dbReference>
<sequence length="505" mass="55469">MLVEMVFSGLSALVIEGIEDTGGMLVVRASTRGGAVECPSCGTLTRTVHAFHERMPADVPVDGRRVLIRVRVRRMRCRSSGCARQTFREQVPGLLERYQRRTVRLTGQLHCVVRELAGRASARLLPVMGITAGRDTALRTLLGIALPERAVPSALGIDDFALRRSCSYATVLIDADTGTRIDVIPGRGTQTVADWLRTHPGVRIVCRDGSTAYAQAVREALPGAVQVADRWHLWHGLAETVVKEVAAHSACWAGATGLQDGPRARTTAQRWAQVHGLLGKGVGLLECSRRLGLGLNTVKRYARADAPERLQRVPQYRPTLVDPYREHLRTRRVEDPGVPVQQLLREIRELGYQGSANLLTRYLSQGRAEDDRAHLSPRRAARLLLSAPDKLTAGQQERLGQIALACPEITALHGLVGAFAALLKPVEANAAGLEQWIHAARTADLPHVHSFIRGIEQDRDAVVAALTTPRHNGRTEGVNTRTKMLKRQMYGRAGFTLLRHRILLA</sequence>
<dbReference type="InterPro" id="IPR017894">
    <property type="entry name" value="HTH_IS21_transposase_type"/>
</dbReference>
<dbReference type="AlphaFoldDB" id="A0A1X7DJ60"/>
<name>A0A1X7DJ60_9MICC</name>
<dbReference type="EMBL" id="FXAC01000012">
    <property type="protein sequence ID" value="SMF16341.1"/>
    <property type="molecule type" value="Genomic_DNA"/>
</dbReference>
<dbReference type="PANTHER" id="PTHR33498">
    <property type="entry name" value="TRANSPOSASE FOR INSERTION SEQUENCE ELEMENT IS1557"/>
    <property type="match status" value="1"/>
</dbReference>
<dbReference type="Pfam" id="PF14690">
    <property type="entry name" value="Zn_ribbon_ISL3"/>
    <property type="match status" value="1"/>
</dbReference>
<accession>A0A1X7DJ60</accession>
<dbReference type="PROSITE" id="PS50531">
    <property type="entry name" value="HTH_IS21"/>
    <property type="match status" value="1"/>
</dbReference>
<dbReference type="Pfam" id="PF01610">
    <property type="entry name" value="DDE_Tnp_ISL3"/>
    <property type="match status" value="2"/>
</dbReference>
<gene>
    <name evidence="2" type="ORF">SAMN06296028_11251</name>
</gene>
<feature type="domain" description="HTH IS21-type" evidence="1">
    <location>
        <begin position="269"/>
        <end position="332"/>
    </location>
</feature>
<dbReference type="PANTHER" id="PTHR33498:SF1">
    <property type="entry name" value="TRANSPOSASE FOR INSERTION SEQUENCE ELEMENT IS1557"/>
    <property type="match status" value="1"/>
</dbReference>
<protein>
    <submittedName>
        <fullName evidence="2">Transposase</fullName>
    </submittedName>
</protein>
<dbReference type="InterPro" id="IPR002560">
    <property type="entry name" value="Transposase_DDE"/>
</dbReference>
<keyword evidence="3" id="KW-1185">Reference proteome</keyword>
<organism evidence="2 3">
    <name type="scientific">Kocuria marina subsp. indica</name>
    <dbReference type="NCBI Taxonomy" id="1049583"/>
    <lineage>
        <taxon>Bacteria</taxon>
        <taxon>Bacillati</taxon>
        <taxon>Actinomycetota</taxon>
        <taxon>Actinomycetes</taxon>
        <taxon>Micrococcales</taxon>
        <taxon>Micrococcaceae</taxon>
        <taxon>Kocuria</taxon>
    </lineage>
</organism>
<dbReference type="InterPro" id="IPR047951">
    <property type="entry name" value="Transpos_ISL3"/>
</dbReference>
<proteinExistence type="predicted"/>
<dbReference type="NCBIfam" id="NF033550">
    <property type="entry name" value="transpos_ISL3"/>
    <property type="match status" value="1"/>
</dbReference>
<reference evidence="3" key="1">
    <citation type="submission" date="2017-04" db="EMBL/GenBank/DDBJ databases">
        <authorList>
            <person name="Varghese N."/>
            <person name="Submissions S."/>
        </authorList>
    </citation>
    <scope>NUCLEOTIDE SEQUENCE [LARGE SCALE GENOMIC DNA]</scope>
    <source>
        <strain evidence="3">NIO-1021</strain>
    </source>
</reference>
<dbReference type="InterPro" id="IPR029261">
    <property type="entry name" value="Transposase_Znf"/>
</dbReference>
<evidence type="ECO:0000313" key="2">
    <source>
        <dbReference type="EMBL" id="SMF16341.1"/>
    </source>
</evidence>
<evidence type="ECO:0000313" key="3">
    <source>
        <dbReference type="Proteomes" id="UP000192929"/>
    </source>
</evidence>